<keyword evidence="9" id="KW-0472">Membrane</keyword>
<comment type="caution">
    <text evidence="13">The sequence shown here is derived from an EMBL/GenBank/DDBJ whole genome shotgun (WGS) entry which is preliminary data.</text>
</comment>
<proteinExistence type="predicted"/>
<dbReference type="RefSeq" id="WP_160334995.1">
    <property type="nucleotide sequence ID" value="NZ_WSRP01000012.1"/>
</dbReference>
<evidence type="ECO:0000313" key="13">
    <source>
        <dbReference type="EMBL" id="MVX56563.1"/>
    </source>
</evidence>
<dbReference type="InterPro" id="IPR033900">
    <property type="entry name" value="Gram_neg_porin_domain"/>
</dbReference>
<dbReference type="PANTHER" id="PTHR34501:SF9">
    <property type="entry name" value="MAJOR OUTER MEMBRANE PROTEIN P.IA"/>
    <property type="match status" value="1"/>
</dbReference>
<evidence type="ECO:0000256" key="9">
    <source>
        <dbReference type="ARBA" id="ARBA00023136"/>
    </source>
</evidence>
<organism evidence="13 14">
    <name type="scientific">Parasutterella muris</name>
    <dbReference type="NCBI Taxonomy" id="2565572"/>
    <lineage>
        <taxon>Bacteria</taxon>
        <taxon>Pseudomonadati</taxon>
        <taxon>Pseudomonadota</taxon>
        <taxon>Betaproteobacteria</taxon>
        <taxon>Burkholderiales</taxon>
        <taxon>Sutterellaceae</taxon>
        <taxon>Parasutterella</taxon>
    </lineage>
</organism>
<dbReference type="OrthoDB" id="8576858at2"/>
<gene>
    <name evidence="13" type="ORF">E5987_04980</name>
</gene>
<evidence type="ECO:0000256" key="1">
    <source>
        <dbReference type="ARBA" id="ARBA00004571"/>
    </source>
</evidence>
<evidence type="ECO:0000256" key="8">
    <source>
        <dbReference type="ARBA" id="ARBA00023114"/>
    </source>
</evidence>
<protein>
    <submittedName>
        <fullName evidence="13">Porin</fullName>
    </submittedName>
</protein>
<dbReference type="GO" id="GO:0006811">
    <property type="term" value="P:monoatomic ion transport"/>
    <property type="evidence" value="ECO:0007669"/>
    <property type="project" value="UniProtKB-KW"/>
</dbReference>
<dbReference type="GO" id="GO:0009279">
    <property type="term" value="C:cell outer membrane"/>
    <property type="evidence" value="ECO:0007669"/>
    <property type="project" value="UniProtKB-SubCell"/>
</dbReference>
<keyword evidence="3" id="KW-0813">Transport</keyword>
<dbReference type="GO" id="GO:0015288">
    <property type="term" value="F:porin activity"/>
    <property type="evidence" value="ECO:0007669"/>
    <property type="project" value="UniProtKB-KW"/>
</dbReference>
<dbReference type="InterPro" id="IPR023614">
    <property type="entry name" value="Porin_dom_sf"/>
</dbReference>
<evidence type="ECO:0000256" key="3">
    <source>
        <dbReference type="ARBA" id="ARBA00022448"/>
    </source>
</evidence>
<keyword evidence="4" id="KW-1134">Transmembrane beta strand</keyword>
<dbReference type="GO" id="GO:0046930">
    <property type="term" value="C:pore complex"/>
    <property type="evidence" value="ECO:0007669"/>
    <property type="project" value="UniProtKB-KW"/>
</dbReference>
<feature type="signal peptide" evidence="11">
    <location>
        <begin position="1"/>
        <end position="19"/>
    </location>
</feature>
<evidence type="ECO:0000256" key="11">
    <source>
        <dbReference type="SAM" id="SignalP"/>
    </source>
</evidence>
<reference evidence="13 14" key="1">
    <citation type="submission" date="2019-12" db="EMBL/GenBank/DDBJ databases">
        <title>Microbes associate with the intestines of laboratory mice.</title>
        <authorList>
            <person name="Navarre W."/>
            <person name="Wong E."/>
        </authorList>
    </citation>
    <scope>NUCLEOTIDE SEQUENCE [LARGE SCALE GENOMIC DNA]</scope>
    <source>
        <strain evidence="13 14">NM82_D38</strain>
    </source>
</reference>
<dbReference type="EMBL" id="WSRP01000012">
    <property type="protein sequence ID" value="MVX56563.1"/>
    <property type="molecule type" value="Genomic_DNA"/>
</dbReference>
<evidence type="ECO:0000259" key="12">
    <source>
        <dbReference type="Pfam" id="PF13609"/>
    </source>
</evidence>
<dbReference type="SUPFAM" id="SSF56935">
    <property type="entry name" value="Porins"/>
    <property type="match status" value="1"/>
</dbReference>
<dbReference type="Proteomes" id="UP000472580">
    <property type="component" value="Unassembled WGS sequence"/>
</dbReference>
<evidence type="ECO:0000256" key="10">
    <source>
        <dbReference type="ARBA" id="ARBA00023237"/>
    </source>
</evidence>
<dbReference type="Pfam" id="PF13609">
    <property type="entry name" value="Porin_4"/>
    <property type="match status" value="1"/>
</dbReference>
<dbReference type="Gene3D" id="2.40.160.10">
    <property type="entry name" value="Porin"/>
    <property type="match status" value="1"/>
</dbReference>
<dbReference type="PANTHER" id="PTHR34501">
    <property type="entry name" value="PROTEIN YDDL-RELATED"/>
    <property type="match status" value="1"/>
</dbReference>
<keyword evidence="7" id="KW-0406">Ion transport</keyword>
<accession>A0A6L6YIL5</accession>
<dbReference type="CDD" id="cd00342">
    <property type="entry name" value="gram_neg_porins"/>
    <property type="match status" value="1"/>
</dbReference>
<comment type="subcellular location">
    <subcellularLocation>
        <location evidence="1">Cell outer membrane</location>
        <topology evidence="1">Multi-pass membrane protein</topology>
    </subcellularLocation>
</comment>
<keyword evidence="14" id="KW-1185">Reference proteome</keyword>
<keyword evidence="5" id="KW-0812">Transmembrane</keyword>
<sequence>MKKTLLALAVMGASGVAFAASNVTLYGVIDTSAVFTHDGGAAAVTKDGKTTAAAKNVVDMQSGFRNGSRWGIKGVEELGNGYAVGFILEDGFNSDDGSGAQKMNGAFSRESKLYINGGFGQIGFGRLGTLANGAQSNSILSGWALGTSYQTQGTLTSFMKNNGRANNAIAYVSPSFAGMTVHAMYSNGTSTDTAEWARNDHYYGLGLAYQLGGYRNTLIFESADNKGGNGETAYNVNLGLGYNFGAITPQFAYQYAWQDTQYKQHVFGVSAAAPVAGGTVKAGVKYLLGKNETSKFQDLTGEDKYRSLSISAAYEYPLSKRTTVWGFASWADGDKGYSSDNLKKIKASGDGLKTANFDGYVFSVGMTHNF</sequence>
<evidence type="ECO:0000313" key="14">
    <source>
        <dbReference type="Proteomes" id="UP000472580"/>
    </source>
</evidence>
<evidence type="ECO:0000256" key="2">
    <source>
        <dbReference type="ARBA" id="ARBA00011233"/>
    </source>
</evidence>
<evidence type="ECO:0000256" key="5">
    <source>
        <dbReference type="ARBA" id="ARBA00022692"/>
    </source>
</evidence>
<feature type="chain" id="PRO_5027094964" evidence="11">
    <location>
        <begin position="20"/>
        <end position="370"/>
    </location>
</feature>
<evidence type="ECO:0000256" key="7">
    <source>
        <dbReference type="ARBA" id="ARBA00023065"/>
    </source>
</evidence>
<keyword evidence="8" id="KW-0626">Porin</keyword>
<keyword evidence="6 11" id="KW-0732">Signal</keyword>
<name>A0A6L6YIL5_9BURK</name>
<comment type="subunit">
    <text evidence="2">Homotrimer.</text>
</comment>
<feature type="domain" description="Porin" evidence="12">
    <location>
        <begin position="7"/>
        <end position="334"/>
    </location>
</feature>
<dbReference type="AlphaFoldDB" id="A0A6L6YIL5"/>
<keyword evidence="10" id="KW-0998">Cell outer membrane</keyword>
<dbReference type="InterPro" id="IPR050298">
    <property type="entry name" value="Gram-neg_bact_OMP"/>
</dbReference>
<evidence type="ECO:0000256" key="4">
    <source>
        <dbReference type="ARBA" id="ARBA00022452"/>
    </source>
</evidence>
<evidence type="ECO:0000256" key="6">
    <source>
        <dbReference type="ARBA" id="ARBA00022729"/>
    </source>
</evidence>